<keyword evidence="3" id="KW-0378">Hydrolase</keyword>
<evidence type="ECO:0000256" key="3">
    <source>
        <dbReference type="ARBA" id="ARBA00022801"/>
    </source>
</evidence>
<dbReference type="PANTHER" id="PTHR42721:SF3">
    <property type="entry name" value="BETA-D-XYLOSIDASE 5-RELATED"/>
    <property type="match status" value="1"/>
</dbReference>
<dbReference type="InterPro" id="IPR017853">
    <property type="entry name" value="GH"/>
</dbReference>
<evidence type="ECO:0000313" key="6">
    <source>
        <dbReference type="EMBL" id="SCW49513.1"/>
    </source>
</evidence>
<evidence type="ECO:0000256" key="1">
    <source>
        <dbReference type="ARBA" id="ARBA00005336"/>
    </source>
</evidence>
<evidence type="ECO:0000259" key="5">
    <source>
        <dbReference type="PROSITE" id="PS51820"/>
    </source>
</evidence>
<dbReference type="STRING" id="260084.SAMN02927928_1613"/>
<dbReference type="InterPro" id="IPR044993">
    <property type="entry name" value="BXL"/>
</dbReference>
<keyword evidence="7" id="KW-1185">Reference proteome</keyword>
<dbReference type="Gene3D" id="2.60.120.380">
    <property type="match status" value="1"/>
</dbReference>
<dbReference type="InterPro" id="IPR002772">
    <property type="entry name" value="Glyco_hydro_3_C"/>
</dbReference>
<dbReference type="Gene3D" id="3.20.20.300">
    <property type="entry name" value="Glycoside hydrolase, family 3, N-terminal domain"/>
    <property type="match status" value="1"/>
</dbReference>
<dbReference type="InterPro" id="IPR011658">
    <property type="entry name" value="PA14_dom"/>
</dbReference>
<dbReference type="GO" id="GO:0031222">
    <property type="term" value="P:arabinan catabolic process"/>
    <property type="evidence" value="ECO:0007669"/>
    <property type="project" value="TreeGrafter"/>
</dbReference>
<dbReference type="Pfam" id="PF07691">
    <property type="entry name" value="PA14"/>
    <property type="match status" value="1"/>
</dbReference>
<dbReference type="Pfam" id="PF14310">
    <property type="entry name" value="Fn3-like"/>
    <property type="match status" value="1"/>
</dbReference>
<dbReference type="RefSeq" id="WP_342670330.1">
    <property type="nucleotide sequence ID" value="NZ_CBCRYE010000001.1"/>
</dbReference>
<dbReference type="SUPFAM" id="SSF51445">
    <property type="entry name" value="(Trans)glycosidases"/>
    <property type="match status" value="1"/>
</dbReference>
<dbReference type="GO" id="GO:0009044">
    <property type="term" value="F:xylan 1,4-beta-xylosidase activity"/>
    <property type="evidence" value="ECO:0007669"/>
    <property type="project" value="InterPro"/>
</dbReference>
<comment type="similarity">
    <text evidence="1">Belongs to the glycosyl hydrolase 3 family.</text>
</comment>
<dbReference type="GO" id="GO:0046556">
    <property type="term" value="F:alpha-L-arabinofuranosidase activity"/>
    <property type="evidence" value="ECO:0007669"/>
    <property type="project" value="TreeGrafter"/>
</dbReference>
<keyword evidence="2 4" id="KW-0732">Signal</keyword>
<dbReference type="SUPFAM" id="SSF56988">
    <property type="entry name" value="Anthrax protective antigen"/>
    <property type="match status" value="1"/>
</dbReference>
<dbReference type="InterPro" id="IPR026891">
    <property type="entry name" value="Fn3-like"/>
</dbReference>
<organism evidence="6 7">
    <name type="scientific">Asticcacaulis taihuensis</name>
    <dbReference type="NCBI Taxonomy" id="260084"/>
    <lineage>
        <taxon>Bacteria</taxon>
        <taxon>Pseudomonadati</taxon>
        <taxon>Pseudomonadota</taxon>
        <taxon>Alphaproteobacteria</taxon>
        <taxon>Caulobacterales</taxon>
        <taxon>Caulobacteraceae</taxon>
        <taxon>Asticcacaulis</taxon>
    </lineage>
</organism>
<dbReference type="SMART" id="SM00758">
    <property type="entry name" value="PA14"/>
    <property type="match status" value="1"/>
</dbReference>
<evidence type="ECO:0000256" key="2">
    <source>
        <dbReference type="ARBA" id="ARBA00022729"/>
    </source>
</evidence>
<dbReference type="InterPro" id="IPR013783">
    <property type="entry name" value="Ig-like_fold"/>
</dbReference>
<dbReference type="PRINTS" id="PR00133">
    <property type="entry name" value="GLHYDRLASE3"/>
</dbReference>
<dbReference type="EMBL" id="FMTS01000001">
    <property type="protein sequence ID" value="SCW49513.1"/>
    <property type="molecule type" value="Genomic_DNA"/>
</dbReference>
<dbReference type="Proteomes" id="UP000199150">
    <property type="component" value="Unassembled WGS sequence"/>
</dbReference>
<dbReference type="InterPro" id="IPR001764">
    <property type="entry name" value="Glyco_hydro_3_N"/>
</dbReference>
<dbReference type="SMART" id="SM01217">
    <property type="entry name" value="Fn3_like"/>
    <property type="match status" value="1"/>
</dbReference>
<dbReference type="InterPro" id="IPR036962">
    <property type="entry name" value="Glyco_hydro_3_N_sf"/>
</dbReference>
<feature type="domain" description="PA14" evidence="5">
    <location>
        <begin position="478"/>
        <end position="612"/>
    </location>
</feature>
<dbReference type="SUPFAM" id="SSF52279">
    <property type="entry name" value="Beta-D-glucan exohydrolase, C-terminal domain"/>
    <property type="match status" value="1"/>
</dbReference>
<feature type="chain" id="PRO_5011688861" evidence="4">
    <location>
        <begin position="35"/>
        <end position="890"/>
    </location>
</feature>
<dbReference type="Gene3D" id="3.40.50.1700">
    <property type="entry name" value="Glycoside hydrolase family 3 C-terminal domain"/>
    <property type="match status" value="1"/>
</dbReference>
<dbReference type="InterPro" id="IPR036881">
    <property type="entry name" value="Glyco_hydro_3_C_sf"/>
</dbReference>
<dbReference type="AlphaFoldDB" id="A0A1G4QXZ7"/>
<dbReference type="PROSITE" id="PS51820">
    <property type="entry name" value="PA14"/>
    <property type="match status" value="1"/>
</dbReference>
<accession>A0A1G4QXZ7</accession>
<name>A0A1G4QXZ7_9CAUL</name>
<dbReference type="GO" id="GO:0045493">
    <property type="term" value="P:xylan catabolic process"/>
    <property type="evidence" value="ECO:0007669"/>
    <property type="project" value="InterPro"/>
</dbReference>
<reference evidence="7" key="1">
    <citation type="submission" date="2016-10" db="EMBL/GenBank/DDBJ databases">
        <authorList>
            <person name="Varghese N."/>
            <person name="Submissions S."/>
        </authorList>
    </citation>
    <scope>NUCLEOTIDE SEQUENCE [LARGE SCALE GENOMIC DNA]</scope>
    <source>
        <strain evidence="7">CGMCC 1.3431</strain>
    </source>
</reference>
<evidence type="ECO:0000313" key="7">
    <source>
        <dbReference type="Proteomes" id="UP000199150"/>
    </source>
</evidence>
<proteinExistence type="inferred from homology"/>
<evidence type="ECO:0000256" key="4">
    <source>
        <dbReference type="SAM" id="SignalP"/>
    </source>
</evidence>
<dbReference type="Pfam" id="PF00933">
    <property type="entry name" value="Glyco_hydro_3"/>
    <property type="match status" value="1"/>
</dbReference>
<feature type="signal peptide" evidence="4">
    <location>
        <begin position="1"/>
        <end position="34"/>
    </location>
</feature>
<sequence>MNYAQPARICRGRNIALTALALVMSVVAQTPAQAQNPLDGQGYHDLALSPEQRAADLVSHMTLEEKTAQLINDAPAIPRLGIREYNWWNEGLHGVAAAGNATVFPQAVGLAATFDTPLIHQVADTISTEFRAKNLEHLHRFGGSDWFRGLTVWSPNINIFRDPRWGRGQETYGEDPYLTSRMGVAFVEGLQGNDPVYYRTVATPKHYAVHSGPESGRHRDNVNPSRYDLEDTYLPAFRATITEAKAGSIMCAYNAIDGEPACANTDLLVTHLRKDWGFQGYVVSDCDAVGDIYYKTSHHYSATPEEGVTAAFKAGTDLICGNANEADHLTSAVRKGLLPEATLDTALVRLFTARFKLGQFDPAPKVFPSITAADYDTQANRDLSQRVAESAMVLLKNEGNLLPLKSEPRSIAVIGPNADSIDSLVGNYNGDPSHPVTVLAGLRARFPNAEIHYAQGSGLIDPMMSVVPDDVLCRDKDCTAKGVNVSRFNSHDVSGTPAATSTDTGVHQAWSGEQRSGAIRFEGYLTAPESGEYRFRYDANGGYRIWVNDKLVVDAWRVDWRPSTATGKVSLEAGSRNSIRVESFQREAKGDEKLLWSIPSDTGAQAAVAAAKDSDLVVFTAGLSQRLEGEEMHVDAVGFSGGDRTSIDLPLVQQKLLEQVSAVGKPVVLVLVNGSALGVNWADEHVPAIVEAWYPGGQGGAAVARLIAGDYSPAGRLPMTFYRSVDQLPAFNDYSMKGRTYRYFKGEALYPFGYGLSYTQFRYAPVKLSASRVRADQALTVSTQVSNTGGVDSDEVVQLYLSHPDIANAPIRALERFERIHLKAGETKTVSFTLDSRALSTVEADGTRSVKAGKVNIWVGGGQPDNRKGLAKAAGASATVTVTSHLTLAP</sequence>
<protein>
    <submittedName>
        <fullName evidence="6">Beta-glucosidase</fullName>
    </submittedName>
</protein>
<dbReference type="PANTHER" id="PTHR42721">
    <property type="entry name" value="SUGAR HYDROLASE-RELATED"/>
    <property type="match status" value="1"/>
</dbReference>
<dbReference type="InterPro" id="IPR037524">
    <property type="entry name" value="PA14/GLEYA"/>
</dbReference>
<dbReference type="Gene3D" id="2.60.40.10">
    <property type="entry name" value="Immunoglobulins"/>
    <property type="match status" value="1"/>
</dbReference>
<gene>
    <name evidence="6" type="ORF">SAMN02927928_1613</name>
</gene>
<dbReference type="Pfam" id="PF01915">
    <property type="entry name" value="Glyco_hydro_3_C"/>
    <property type="match status" value="1"/>
</dbReference>